<protein>
    <recommendedName>
        <fullName evidence="2">HNH domain-containing protein</fullName>
    </recommendedName>
</protein>
<keyword evidence="4" id="KW-1185">Reference proteome</keyword>
<feature type="region of interest" description="Disordered" evidence="1">
    <location>
        <begin position="1"/>
        <end position="41"/>
    </location>
</feature>
<evidence type="ECO:0000313" key="3">
    <source>
        <dbReference type="EMBL" id="PWB94673.1"/>
    </source>
</evidence>
<dbReference type="InterPro" id="IPR003615">
    <property type="entry name" value="HNH_nuc"/>
</dbReference>
<accession>A0A2U1SSX2</accession>
<dbReference type="Proteomes" id="UP000245137">
    <property type="component" value="Unassembled WGS sequence"/>
</dbReference>
<feature type="domain" description="HNH" evidence="2">
    <location>
        <begin position="106"/>
        <end position="149"/>
    </location>
</feature>
<dbReference type="GO" id="GO:0004519">
    <property type="term" value="F:endonuclease activity"/>
    <property type="evidence" value="ECO:0007669"/>
    <property type="project" value="InterPro"/>
</dbReference>
<dbReference type="CDD" id="cd00085">
    <property type="entry name" value="HNHc"/>
    <property type="match status" value="1"/>
</dbReference>
<dbReference type="GO" id="GO:0008270">
    <property type="term" value="F:zinc ion binding"/>
    <property type="evidence" value="ECO:0007669"/>
    <property type="project" value="InterPro"/>
</dbReference>
<comment type="caution">
    <text evidence="3">The sequence shown here is derived from an EMBL/GenBank/DDBJ whole genome shotgun (WGS) entry which is preliminary data.</text>
</comment>
<dbReference type="Pfam" id="PF01844">
    <property type="entry name" value="HNH"/>
    <property type="match status" value="1"/>
</dbReference>
<feature type="compositionally biased region" description="Low complexity" evidence="1">
    <location>
        <begin position="12"/>
        <end position="28"/>
    </location>
</feature>
<dbReference type="RefSeq" id="WP_108916426.1">
    <property type="nucleotide sequence ID" value="NZ_CP189553.1"/>
</dbReference>
<feature type="region of interest" description="Disordered" evidence="1">
    <location>
        <begin position="63"/>
        <end position="84"/>
    </location>
</feature>
<gene>
    <name evidence="3" type="ORF">C5689_06310</name>
</gene>
<evidence type="ECO:0000256" key="1">
    <source>
        <dbReference type="SAM" id="MobiDB-lite"/>
    </source>
</evidence>
<evidence type="ECO:0000313" key="4">
    <source>
        <dbReference type="Proteomes" id="UP000245137"/>
    </source>
</evidence>
<dbReference type="InterPro" id="IPR002711">
    <property type="entry name" value="HNH"/>
</dbReference>
<name>A0A2U1SSX2_METSR</name>
<organism evidence="3 4">
    <name type="scientific">Methylosinus sporium</name>
    <dbReference type="NCBI Taxonomy" id="428"/>
    <lineage>
        <taxon>Bacteria</taxon>
        <taxon>Pseudomonadati</taxon>
        <taxon>Pseudomonadota</taxon>
        <taxon>Alphaproteobacteria</taxon>
        <taxon>Hyphomicrobiales</taxon>
        <taxon>Methylocystaceae</taxon>
        <taxon>Methylosinus</taxon>
    </lineage>
</organism>
<proteinExistence type="predicted"/>
<dbReference type="Gene3D" id="1.10.30.50">
    <property type="match status" value="1"/>
</dbReference>
<reference evidence="3 4" key="1">
    <citation type="journal article" date="2018" name="Appl. Microbiol. Biotechnol.">
        <title>Co-cultivation of the strictly anaerobic methanogen Methanosarcina barkeri with aerobic methanotrophs in an oxygen-limited membrane bioreactor.</title>
        <authorList>
            <person name="In 't Zandt M.H."/>
            <person name="van den Bosch T.J.M."/>
            <person name="Rijkers R."/>
            <person name="van Kessel M.A.H.J."/>
            <person name="Jetten M.S.M."/>
            <person name="Welte C.U."/>
        </authorList>
    </citation>
    <scope>NUCLEOTIDE SEQUENCE [LARGE SCALE GENOMIC DNA]</scope>
    <source>
        <strain evidence="3 4">DSM 17706</strain>
    </source>
</reference>
<dbReference type="GO" id="GO:0003676">
    <property type="term" value="F:nucleic acid binding"/>
    <property type="evidence" value="ECO:0007669"/>
    <property type="project" value="InterPro"/>
</dbReference>
<dbReference type="EMBL" id="PUIV01000006">
    <property type="protein sequence ID" value="PWB94673.1"/>
    <property type="molecule type" value="Genomic_DNA"/>
</dbReference>
<dbReference type="AlphaFoldDB" id="A0A2U1SSX2"/>
<sequence>MTSDIRRKLNGLATPRRGPTLTPPTNLRSFHPTGSVEPTLDTPMMTFPATQSEAMALRTIPPRLKPAQQSRAKRIDTAGGANKAHYQSAAHDAWAKAVKDRDGHRCVKCGAAGPRLTADHIIEVKDGGAKLDVANGQTICLPCSNTKTAQARRERQR</sequence>
<evidence type="ECO:0000259" key="2">
    <source>
        <dbReference type="Pfam" id="PF01844"/>
    </source>
</evidence>